<keyword evidence="2 7" id="KW-0698">rRNA processing</keyword>
<feature type="domain" description="Ribosomal RNA adenine methylase transferase N-terminal" evidence="9">
    <location>
        <begin position="18"/>
        <end position="194"/>
    </location>
</feature>
<comment type="similarity">
    <text evidence="7">Belongs to the class I-like SAM-binding methyltransferase superfamily. rRNA adenine N(6)-methyltransferase family. RsmA subfamily.</text>
</comment>
<dbReference type="RefSeq" id="WP_169752691.1">
    <property type="nucleotide sequence ID" value="NZ_CP012542.1"/>
</dbReference>
<keyword evidence="6 7" id="KW-0694">RNA-binding</keyword>
<dbReference type="EMBL" id="CP012542">
    <property type="protein sequence ID" value="QCD43856.1"/>
    <property type="molecule type" value="Genomic_DNA"/>
</dbReference>
<dbReference type="InterPro" id="IPR020596">
    <property type="entry name" value="rRNA_Ade_Mease_Trfase_CS"/>
</dbReference>
<proteinExistence type="inferred from homology"/>
<dbReference type="SUPFAM" id="SSF53335">
    <property type="entry name" value="S-adenosyl-L-methionine-dependent methyltransferases"/>
    <property type="match status" value="1"/>
</dbReference>
<dbReference type="InterPro" id="IPR011530">
    <property type="entry name" value="rRNA_adenine_dimethylase"/>
</dbReference>
<evidence type="ECO:0000256" key="1">
    <source>
        <dbReference type="ARBA" id="ARBA00022490"/>
    </source>
</evidence>
<dbReference type="EC" id="2.1.1.182" evidence="7"/>
<dbReference type="Proteomes" id="UP000503264">
    <property type="component" value="Chromosome"/>
</dbReference>
<evidence type="ECO:0000259" key="9">
    <source>
        <dbReference type="SMART" id="SM00650"/>
    </source>
</evidence>
<gene>
    <name evidence="7 10" type="primary">rsmA</name>
    <name evidence="7" type="synonym">ksgA</name>
    <name evidence="10" type="ORF">CMUC_0030</name>
</gene>
<feature type="binding site" evidence="7 8">
    <location>
        <position position="11"/>
    </location>
    <ligand>
        <name>S-adenosyl-L-methionine</name>
        <dbReference type="ChEBI" id="CHEBI:59789"/>
    </ligand>
</feature>
<keyword evidence="3 7" id="KW-0489">Methyltransferase</keyword>
<feature type="binding site" evidence="7 8">
    <location>
        <position position="42"/>
    </location>
    <ligand>
        <name>S-adenosyl-L-methionine</name>
        <dbReference type="ChEBI" id="CHEBI:59789"/>
    </ligand>
</feature>
<feature type="binding site" evidence="7 8">
    <location>
        <position position="91"/>
    </location>
    <ligand>
        <name>S-adenosyl-L-methionine</name>
        <dbReference type="ChEBI" id="CHEBI:59789"/>
    </ligand>
</feature>
<dbReference type="InterPro" id="IPR029063">
    <property type="entry name" value="SAM-dependent_MTases_sf"/>
</dbReference>
<dbReference type="GO" id="GO:0003723">
    <property type="term" value="F:RNA binding"/>
    <property type="evidence" value="ECO:0007669"/>
    <property type="project" value="UniProtKB-UniRule"/>
</dbReference>
<keyword evidence="1 7" id="KW-0963">Cytoplasm</keyword>
<sequence length="279" mass="31699">MVRAKKHFGQNFLKDSSVLDKIIKAIPNQTTPDFGGNVVEIGPGLGDLTLWLLNAKFNLISYEIDSDLIANLEKKFKNELDEGRFRLINKDAVLARQEQGSLCKTPYILVANLPYYIATKMIIDALADPLCVCIIVMVQKEVAMKFACKNGDLNALGILANLNAKSEILFDVSPECFSPAPKVVSSVLKIQKDRDLFEIFSNFNDYENFKEFLRVAFMAPRKTLFKNLSSKFDKSLTNLIFNELNLALNLRPHELNVALYLEIYNLIKAKNERKQREQN</sequence>
<protein>
    <recommendedName>
        <fullName evidence="7">Ribosomal RNA small subunit methyltransferase A</fullName>
        <ecNumber evidence="7">2.1.1.182</ecNumber>
    </recommendedName>
    <alternativeName>
        <fullName evidence="7">16S rRNA (adenine(1518)-N(6)/adenine(1519)-N(6))-dimethyltransferase</fullName>
    </alternativeName>
    <alternativeName>
        <fullName evidence="7">16S rRNA dimethyladenosine transferase</fullName>
    </alternativeName>
    <alternativeName>
        <fullName evidence="7">16S rRNA dimethylase</fullName>
    </alternativeName>
    <alternativeName>
        <fullName evidence="7">S-adenosylmethionine-6-N', N'-adenosyl(rRNA) dimethyltransferase</fullName>
    </alternativeName>
</protein>
<dbReference type="SMART" id="SM00650">
    <property type="entry name" value="rADc"/>
    <property type="match status" value="1"/>
</dbReference>
<dbReference type="GO" id="GO:0052908">
    <property type="term" value="F:16S rRNA (adenine(1518)-N(6)/adenine(1519)-N(6))-dimethyltransferase activity"/>
    <property type="evidence" value="ECO:0007669"/>
    <property type="project" value="UniProtKB-EC"/>
</dbReference>
<evidence type="ECO:0000313" key="10">
    <source>
        <dbReference type="EMBL" id="QCD43856.1"/>
    </source>
</evidence>
<dbReference type="PROSITE" id="PS51689">
    <property type="entry name" value="SAM_RNA_A_N6_MT"/>
    <property type="match status" value="1"/>
</dbReference>
<comment type="subcellular location">
    <subcellularLocation>
        <location evidence="7">Cytoplasm</location>
    </subcellularLocation>
</comment>
<dbReference type="PROSITE" id="PS01131">
    <property type="entry name" value="RRNA_A_DIMETH"/>
    <property type="match status" value="1"/>
</dbReference>
<evidence type="ECO:0000313" key="11">
    <source>
        <dbReference type="Proteomes" id="UP000503264"/>
    </source>
</evidence>
<evidence type="ECO:0000256" key="7">
    <source>
        <dbReference type="HAMAP-Rule" id="MF_00607"/>
    </source>
</evidence>
<dbReference type="HAMAP" id="MF_00607">
    <property type="entry name" value="16SrRNA_methyltr_A"/>
    <property type="match status" value="1"/>
</dbReference>
<feature type="binding site" evidence="7 8">
    <location>
        <position position="13"/>
    </location>
    <ligand>
        <name>S-adenosyl-L-methionine</name>
        <dbReference type="ChEBI" id="CHEBI:59789"/>
    </ligand>
</feature>
<comment type="function">
    <text evidence="7">Specifically dimethylates two adjacent adenosines (A1518 and A1519) in the loop of a conserved hairpin near the 3'-end of 16S rRNA in the 30S particle. May play a critical role in biogenesis of 30S subunits.</text>
</comment>
<dbReference type="GO" id="GO:0005829">
    <property type="term" value="C:cytosol"/>
    <property type="evidence" value="ECO:0007669"/>
    <property type="project" value="TreeGrafter"/>
</dbReference>
<keyword evidence="4 7" id="KW-0808">Transferase</keyword>
<name>A0A6G5QED0_9BACT</name>
<feature type="binding site" evidence="7 8">
    <location>
        <position position="112"/>
    </location>
    <ligand>
        <name>S-adenosyl-L-methionine</name>
        <dbReference type="ChEBI" id="CHEBI:59789"/>
    </ligand>
</feature>
<dbReference type="NCBIfam" id="TIGR00755">
    <property type="entry name" value="ksgA"/>
    <property type="match status" value="1"/>
</dbReference>
<dbReference type="PANTHER" id="PTHR11727:SF7">
    <property type="entry name" value="DIMETHYLADENOSINE TRANSFERASE-RELATED"/>
    <property type="match status" value="1"/>
</dbReference>
<evidence type="ECO:0000256" key="3">
    <source>
        <dbReference type="ARBA" id="ARBA00022603"/>
    </source>
</evidence>
<keyword evidence="11" id="KW-1185">Reference proteome</keyword>
<dbReference type="Gene3D" id="3.40.50.150">
    <property type="entry name" value="Vaccinia Virus protein VP39"/>
    <property type="match status" value="1"/>
</dbReference>
<evidence type="ECO:0000256" key="4">
    <source>
        <dbReference type="ARBA" id="ARBA00022679"/>
    </source>
</evidence>
<dbReference type="InterPro" id="IPR023165">
    <property type="entry name" value="rRNA_Ade_diMease-like_C"/>
</dbReference>
<feature type="binding site" evidence="7 8">
    <location>
        <position position="63"/>
    </location>
    <ligand>
        <name>S-adenosyl-L-methionine</name>
        <dbReference type="ChEBI" id="CHEBI:59789"/>
    </ligand>
</feature>
<evidence type="ECO:0000256" key="6">
    <source>
        <dbReference type="ARBA" id="ARBA00022884"/>
    </source>
</evidence>
<dbReference type="AlphaFoldDB" id="A0A6G5QED0"/>
<evidence type="ECO:0000256" key="8">
    <source>
        <dbReference type="PROSITE-ProRule" id="PRU01026"/>
    </source>
</evidence>
<evidence type="ECO:0000256" key="2">
    <source>
        <dbReference type="ARBA" id="ARBA00022552"/>
    </source>
</evidence>
<keyword evidence="5 7" id="KW-0949">S-adenosyl-L-methionine</keyword>
<dbReference type="InterPro" id="IPR020598">
    <property type="entry name" value="rRNA_Ade_methylase_Trfase_N"/>
</dbReference>
<dbReference type="Gene3D" id="1.10.8.100">
    <property type="entry name" value="Ribosomal RNA adenine dimethylase-like, domain 2"/>
    <property type="match status" value="1"/>
</dbReference>
<dbReference type="InterPro" id="IPR001737">
    <property type="entry name" value="KsgA/Erm"/>
</dbReference>
<dbReference type="Pfam" id="PF00398">
    <property type="entry name" value="RrnaAD"/>
    <property type="match status" value="1"/>
</dbReference>
<organism evidence="10 11">
    <name type="scientific">Campylobacter mucosalis CCUG 21559</name>
    <dbReference type="NCBI Taxonomy" id="1032067"/>
    <lineage>
        <taxon>Bacteria</taxon>
        <taxon>Pseudomonadati</taxon>
        <taxon>Campylobacterota</taxon>
        <taxon>Epsilonproteobacteria</taxon>
        <taxon>Campylobacterales</taxon>
        <taxon>Campylobacteraceae</taxon>
        <taxon>Campylobacter</taxon>
    </lineage>
</organism>
<dbReference type="PANTHER" id="PTHR11727">
    <property type="entry name" value="DIMETHYLADENOSINE TRANSFERASE"/>
    <property type="match status" value="1"/>
</dbReference>
<evidence type="ECO:0000256" key="5">
    <source>
        <dbReference type="ARBA" id="ARBA00022691"/>
    </source>
</evidence>
<reference evidence="10 11" key="1">
    <citation type="submission" date="2016-07" db="EMBL/GenBank/DDBJ databases">
        <title>Comparative genomics of the Campylobacter concisus group.</title>
        <authorList>
            <person name="Miller W.G."/>
            <person name="Yee E."/>
            <person name="Chapman M.H."/>
            <person name="Huynh S."/>
            <person name="Bono J.L."/>
            <person name="On S.L.W."/>
            <person name="StLeger J."/>
            <person name="Foster G."/>
            <person name="Parker C.T."/>
        </authorList>
    </citation>
    <scope>NUCLEOTIDE SEQUENCE [LARGE SCALE GENOMIC DNA]</scope>
    <source>
        <strain evidence="10 11">CCUG 21559</strain>
    </source>
</reference>
<comment type="catalytic activity">
    <reaction evidence="7">
        <text>adenosine(1518)/adenosine(1519) in 16S rRNA + 4 S-adenosyl-L-methionine = N(6)-dimethyladenosine(1518)/N(6)-dimethyladenosine(1519) in 16S rRNA + 4 S-adenosyl-L-homocysteine + 4 H(+)</text>
        <dbReference type="Rhea" id="RHEA:19609"/>
        <dbReference type="Rhea" id="RHEA-COMP:10232"/>
        <dbReference type="Rhea" id="RHEA-COMP:10233"/>
        <dbReference type="ChEBI" id="CHEBI:15378"/>
        <dbReference type="ChEBI" id="CHEBI:57856"/>
        <dbReference type="ChEBI" id="CHEBI:59789"/>
        <dbReference type="ChEBI" id="CHEBI:74411"/>
        <dbReference type="ChEBI" id="CHEBI:74493"/>
        <dbReference type="EC" id="2.1.1.182"/>
    </reaction>
</comment>
<accession>A0A6G5QED0</accession>